<dbReference type="GO" id="GO:0033065">
    <property type="term" value="C:Rad51C-XRCC3 complex"/>
    <property type="evidence" value="ECO:0007669"/>
    <property type="project" value="TreeGrafter"/>
</dbReference>
<dbReference type="PANTHER" id="PTHR46487:SF1">
    <property type="entry name" value="DNA REPAIR PROTEIN XRCC3"/>
    <property type="match status" value="1"/>
</dbReference>
<dbReference type="GO" id="GO:0071140">
    <property type="term" value="P:resolution of mitotic recombination intermediates"/>
    <property type="evidence" value="ECO:0007669"/>
    <property type="project" value="TreeGrafter"/>
</dbReference>
<dbReference type="EMBL" id="JAGRRH010000020">
    <property type="protein sequence ID" value="KAG7348204.1"/>
    <property type="molecule type" value="Genomic_DNA"/>
</dbReference>
<gene>
    <name evidence="1" type="ORF">IV203_016909</name>
</gene>
<dbReference type="Proteomes" id="UP000693970">
    <property type="component" value="Unassembled WGS sequence"/>
</dbReference>
<dbReference type="GO" id="GO:0045003">
    <property type="term" value="P:double-strand break repair via synthesis-dependent strand annealing"/>
    <property type="evidence" value="ECO:0007669"/>
    <property type="project" value="TreeGrafter"/>
</dbReference>
<dbReference type="GO" id="GO:0000400">
    <property type="term" value="F:four-way junction DNA binding"/>
    <property type="evidence" value="ECO:0007669"/>
    <property type="project" value="TreeGrafter"/>
</dbReference>
<organism evidence="1 2">
    <name type="scientific">Nitzschia inconspicua</name>
    <dbReference type="NCBI Taxonomy" id="303405"/>
    <lineage>
        <taxon>Eukaryota</taxon>
        <taxon>Sar</taxon>
        <taxon>Stramenopiles</taxon>
        <taxon>Ochrophyta</taxon>
        <taxon>Bacillariophyta</taxon>
        <taxon>Bacillariophyceae</taxon>
        <taxon>Bacillariophycidae</taxon>
        <taxon>Bacillariales</taxon>
        <taxon>Bacillariaceae</taxon>
        <taxon>Nitzschia</taxon>
    </lineage>
</organism>
<accession>A0A9K3KRY6</accession>
<reference evidence="1" key="1">
    <citation type="journal article" date="2021" name="Sci. Rep.">
        <title>Diploid genomic architecture of Nitzschia inconspicua, an elite biomass production diatom.</title>
        <authorList>
            <person name="Oliver A."/>
            <person name="Podell S."/>
            <person name="Pinowska A."/>
            <person name="Traller J.C."/>
            <person name="Smith S.R."/>
            <person name="McClure R."/>
            <person name="Beliaev A."/>
            <person name="Bohutskyi P."/>
            <person name="Hill E.A."/>
            <person name="Rabines A."/>
            <person name="Zheng H."/>
            <person name="Allen L.Z."/>
            <person name="Kuo A."/>
            <person name="Grigoriev I.V."/>
            <person name="Allen A.E."/>
            <person name="Hazlebeck D."/>
            <person name="Allen E.E."/>
        </authorList>
    </citation>
    <scope>NUCLEOTIDE SEQUENCE</scope>
    <source>
        <strain evidence="1">Hildebrandi</strain>
    </source>
</reference>
<reference evidence="1" key="2">
    <citation type="submission" date="2021-04" db="EMBL/GenBank/DDBJ databases">
        <authorList>
            <person name="Podell S."/>
        </authorList>
    </citation>
    <scope>NUCLEOTIDE SEQUENCE</scope>
    <source>
        <strain evidence="1">Hildebrandi</strain>
    </source>
</reference>
<evidence type="ECO:0000313" key="2">
    <source>
        <dbReference type="Proteomes" id="UP000693970"/>
    </source>
</evidence>
<sequence>MMGRSNSIDANATDAEPSLLQRWNKLQQSAAEPVSALECLERELERKFPIVRQPGTTSQPNDSELGCVTQESTKNCLPIAPLAPSPPAPCLLHNPFLTLPLGCVTEIAGPAGAGKTQLALSICADATWHTSAKAVYIALGGSSRHLQTISRRLKGMLLARLFEEKQNRYAQRKASDCNRDMDDNDFLQDCLNRILIRWICNSDELFDMLHTSLPKLLELHNLNHTDIQQDDTNNNSSENSSSSHISVVILDGIADLFRIRDDAYPDKDTSKWHQHRAVALFQISNLCKELSVLFQVPFLIINGATSRLDLASGKMSLEPALGLAWSQCVNSSFFVDRLPESYTSTQPAIIDEYRRESLLHQHSGGGNTIRPGTNNRSVKGCYRRFRCLKAPNIASVHHQDFYIDQRGIITV</sequence>
<dbReference type="OrthoDB" id="1861185at2759"/>
<evidence type="ECO:0000313" key="1">
    <source>
        <dbReference type="EMBL" id="KAG7348204.1"/>
    </source>
</evidence>
<dbReference type="PANTHER" id="PTHR46487">
    <property type="entry name" value="DNA REPAIR PROTEIN XRCC3"/>
    <property type="match status" value="1"/>
</dbReference>
<dbReference type="GO" id="GO:0000722">
    <property type="term" value="P:telomere maintenance via recombination"/>
    <property type="evidence" value="ECO:0007669"/>
    <property type="project" value="TreeGrafter"/>
</dbReference>
<comment type="caution">
    <text evidence="1">The sequence shown here is derived from an EMBL/GenBank/DDBJ whole genome shotgun (WGS) entry which is preliminary data.</text>
</comment>
<dbReference type="AlphaFoldDB" id="A0A9K3KRY6"/>
<keyword evidence="2" id="KW-1185">Reference proteome</keyword>
<name>A0A9K3KRY6_9STRA</name>
<protein>
    <submittedName>
        <fullName evidence="1">Rad51 DNA repair protein</fullName>
    </submittedName>
</protein>
<dbReference type="GO" id="GO:0090656">
    <property type="term" value="P:t-circle formation"/>
    <property type="evidence" value="ECO:0007669"/>
    <property type="project" value="TreeGrafter"/>
</dbReference>
<proteinExistence type="predicted"/>
<dbReference type="GO" id="GO:0005657">
    <property type="term" value="C:replication fork"/>
    <property type="evidence" value="ECO:0007669"/>
    <property type="project" value="TreeGrafter"/>
</dbReference>